<accession>A0ABT2AGY6</accession>
<dbReference type="RefSeq" id="WP_258826523.1">
    <property type="nucleotide sequence ID" value="NZ_JANUHA010000002.1"/>
</dbReference>
<dbReference type="EMBL" id="JANUHA010000002">
    <property type="protein sequence ID" value="MCS0595461.1"/>
    <property type="molecule type" value="Genomic_DNA"/>
</dbReference>
<comment type="caution">
    <text evidence="1">The sequence shown here is derived from an EMBL/GenBank/DDBJ whole genome shotgun (WGS) entry which is preliminary data.</text>
</comment>
<proteinExistence type="predicted"/>
<protein>
    <recommendedName>
        <fullName evidence="3">HEAT repeat domain-containing protein</fullName>
    </recommendedName>
</protein>
<keyword evidence="2" id="KW-1185">Reference proteome</keyword>
<evidence type="ECO:0000313" key="1">
    <source>
        <dbReference type="EMBL" id="MCS0595461.1"/>
    </source>
</evidence>
<gene>
    <name evidence="1" type="ORF">NX780_03780</name>
</gene>
<dbReference type="InterPro" id="IPR016024">
    <property type="entry name" value="ARM-type_fold"/>
</dbReference>
<name>A0ABT2AGY6_9BURK</name>
<sequence>MHNKERLDGLSEIYFSEMTHQERTMAFGYLLKMVKAGGSEESINGLFLADQKRACLIVAELLKSGSLRDEARVVAAWNLFRVEPDSSLLSVFIQLMSSADKRIRAKAAYYVPSNMATSDLIDGLKAMVRTETDTLASINAANKLLECYGITRESVEKEEFSRLYRGLRSDDSSDREQIFKQLDRLYKPRVVASEGPDL</sequence>
<evidence type="ECO:0000313" key="2">
    <source>
        <dbReference type="Proteomes" id="UP001206572"/>
    </source>
</evidence>
<organism evidence="1 2">
    <name type="scientific">Massilia agri</name>
    <dbReference type="NCBI Taxonomy" id="1886785"/>
    <lineage>
        <taxon>Bacteria</taxon>
        <taxon>Pseudomonadati</taxon>
        <taxon>Pseudomonadota</taxon>
        <taxon>Betaproteobacteria</taxon>
        <taxon>Burkholderiales</taxon>
        <taxon>Oxalobacteraceae</taxon>
        <taxon>Telluria group</taxon>
        <taxon>Massilia</taxon>
    </lineage>
</organism>
<dbReference type="SUPFAM" id="SSF48371">
    <property type="entry name" value="ARM repeat"/>
    <property type="match status" value="1"/>
</dbReference>
<reference evidence="1 2" key="1">
    <citation type="submission" date="2022-08" db="EMBL/GenBank/DDBJ databases">
        <title>Reclassification of Massilia species as members of the genera Telluria, Duganella, Pseudoduganella, Mokoshia gen. nov. and Zemynaea gen. nov. using orthogonal and non-orthogonal genome-based approaches.</title>
        <authorList>
            <person name="Bowman J.P."/>
        </authorList>
    </citation>
    <scope>NUCLEOTIDE SEQUENCE [LARGE SCALE GENOMIC DNA]</scope>
    <source>
        <strain evidence="1 2">JCM 31661</strain>
    </source>
</reference>
<evidence type="ECO:0008006" key="3">
    <source>
        <dbReference type="Google" id="ProtNLM"/>
    </source>
</evidence>
<dbReference type="Proteomes" id="UP001206572">
    <property type="component" value="Unassembled WGS sequence"/>
</dbReference>